<comment type="subcellular location">
    <subcellularLocation>
        <location evidence="1">Cell membrane</location>
    </subcellularLocation>
</comment>
<sequence length="364" mass="41382">IIKGLALEQVLTLYILPSSITGLGSNMMESSNLVVFTSEDLKSLTNSFNQKNLIGVTQFGKLYKGWIKPGLTCTQGRDVTVKIWDQKSNFSNLVSDEYFMAVKEEVQFLTQPKINGHPNLVKLIGFCCEKEVKGVVYDLNPRGTLHNLILKDDLSWTQRVNIILQFARLLEFLHAQEKPYVVLNICGSHIMLDWDCDPKLCDFGLISGGFIGDINALKKQIPMPIGYADPFFAAKGGYWQTSCDVFSFGVILLGLVSKRVLDLEKLDRPEEIPNNLVQFWAKSEYRPNCSLVDKSLREDWGYHPQDGSAITEIGMRCIEFFPMNRPTMKDVVKCLEGLLIFQRLGDTRPNKREKKYHFDYEMAA</sequence>
<dbReference type="Proteomes" id="UP000237105">
    <property type="component" value="Unassembled WGS sequence"/>
</dbReference>
<organism evidence="4 5">
    <name type="scientific">Parasponia andersonii</name>
    <name type="common">Sponia andersonii</name>
    <dbReference type="NCBI Taxonomy" id="3476"/>
    <lineage>
        <taxon>Eukaryota</taxon>
        <taxon>Viridiplantae</taxon>
        <taxon>Streptophyta</taxon>
        <taxon>Embryophyta</taxon>
        <taxon>Tracheophyta</taxon>
        <taxon>Spermatophyta</taxon>
        <taxon>Magnoliopsida</taxon>
        <taxon>eudicotyledons</taxon>
        <taxon>Gunneridae</taxon>
        <taxon>Pentapetalae</taxon>
        <taxon>rosids</taxon>
        <taxon>fabids</taxon>
        <taxon>Rosales</taxon>
        <taxon>Cannabaceae</taxon>
        <taxon>Parasponia</taxon>
    </lineage>
</organism>
<dbReference type="GO" id="GO:0004672">
    <property type="term" value="F:protein kinase activity"/>
    <property type="evidence" value="ECO:0007669"/>
    <property type="project" value="InterPro"/>
</dbReference>
<evidence type="ECO:0000313" key="5">
    <source>
        <dbReference type="Proteomes" id="UP000237105"/>
    </source>
</evidence>
<dbReference type="GO" id="GO:0005524">
    <property type="term" value="F:ATP binding"/>
    <property type="evidence" value="ECO:0007669"/>
    <property type="project" value="InterPro"/>
</dbReference>
<proteinExistence type="predicted"/>
<dbReference type="PANTHER" id="PTHR45621">
    <property type="entry name" value="OS01G0588500 PROTEIN-RELATED"/>
    <property type="match status" value="1"/>
</dbReference>
<evidence type="ECO:0000256" key="1">
    <source>
        <dbReference type="ARBA" id="ARBA00004236"/>
    </source>
</evidence>
<evidence type="ECO:0000259" key="3">
    <source>
        <dbReference type="PROSITE" id="PS50011"/>
    </source>
</evidence>
<reference evidence="5" key="1">
    <citation type="submission" date="2016-06" db="EMBL/GenBank/DDBJ databases">
        <title>Parallel loss of symbiosis genes in relatives of nitrogen-fixing non-legume Parasponia.</title>
        <authorList>
            <person name="Van Velzen R."/>
            <person name="Holmer R."/>
            <person name="Bu F."/>
            <person name="Rutten L."/>
            <person name="Van Zeijl A."/>
            <person name="Liu W."/>
            <person name="Santuari L."/>
            <person name="Cao Q."/>
            <person name="Sharma T."/>
            <person name="Shen D."/>
            <person name="Roswanjaya Y."/>
            <person name="Wardhani T."/>
            <person name="Kalhor M.S."/>
            <person name="Jansen J."/>
            <person name="Van den Hoogen J."/>
            <person name="Gungor B."/>
            <person name="Hartog M."/>
            <person name="Hontelez J."/>
            <person name="Verver J."/>
            <person name="Yang W.-C."/>
            <person name="Schijlen E."/>
            <person name="Repin R."/>
            <person name="Schilthuizen M."/>
            <person name="Schranz E."/>
            <person name="Heidstra R."/>
            <person name="Miyata K."/>
            <person name="Fedorova E."/>
            <person name="Kohlen W."/>
            <person name="Bisseling T."/>
            <person name="Smit S."/>
            <person name="Geurts R."/>
        </authorList>
    </citation>
    <scope>NUCLEOTIDE SEQUENCE [LARGE SCALE GENOMIC DNA]</scope>
    <source>
        <strain evidence="5">cv. WU1-14</strain>
    </source>
</reference>
<dbReference type="GO" id="GO:0005886">
    <property type="term" value="C:plasma membrane"/>
    <property type="evidence" value="ECO:0007669"/>
    <property type="project" value="UniProtKB-SubCell"/>
</dbReference>
<gene>
    <name evidence="4" type="ORF">PanWU01x14_222170</name>
</gene>
<evidence type="ECO:0000256" key="2">
    <source>
        <dbReference type="ARBA" id="ARBA00022475"/>
    </source>
</evidence>
<dbReference type="InterPro" id="IPR050823">
    <property type="entry name" value="Plant_Ser_Thr_Prot_Kinase"/>
</dbReference>
<dbReference type="Pfam" id="PF07714">
    <property type="entry name" value="PK_Tyr_Ser-Thr"/>
    <property type="match status" value="1"/>
</dbReference>
<dbReference type="EMBL" id="JXTB01000243">
    <property type="protein sequence ID" value="PON50684.1"/>
    <property type="molecule type" value="Genomic_DNA"/>
</dbReference>
<keyword evidence="5" id="KW-1185">Reference proteome</keyword>
<dbReference type="Gene3D" id="3.30.200.20">
    <property type="entry name" value="Phosphorylase Kinase, domain 1"/>
    <property type="match status" value="1"/>
</dbReference>
<feature type="non-terminal residue" evidence="4">
    <location>
        <position position="1"/>
    </location>
</feature>
<keyword evidence="2" id="KW-1003">Cell membrane</keyword>
<dbReference type="InterPro" id="IPR011009">
    <property type="entry name" value="Kinase-like_dom_sf"/>
</dbReference>
<accession>A0A2P5BPM0</accession>
<protein>
    <submittedName>
        <fullName evidence="4">Tyrosine-protein kinase</fullName>
    </submittedName>
</protein>
<evidence type="ECO:0000313" key="4">
    <source>
        <dbReference type="EMBL" id="PON50684.1"/>
    </source>
</evidence>
<keyword evidence="4" id="KW-0808">Transferase</keyword>
<feature type="domain" description="Protein kinase" evidence="3">
    <location>
        <begin position="48"/>
        <end position="339"/>
    </location>
</feature>
<dbReference type="PROSITE" id="PS50011">
    <property type="entry name" value="PROTEIN_KINASE_DOM"/>
    <property type="match status" value="1"/>
</dbReference>
<name>A0A2P5BPM0_PARAD</name>
<dbReference type="Gene3D" id="1.10.510.10">
    <property type="entry name" value="Transferase(Phosphotransferase) domain 1"/>
    <property type="match status" value="1"/>
</dbReference>
<dbReference type="SUPFAM" id="SSF56112">
    <property type="entry name" value="Protein kinase-like (PK-like)"/>
    <property type="match status" value="1"/>
</dbReference>
<dbReference type="InterPro" id="IPR000719">
    <property type="entry name" value="Prot_kinase_dom"/>
</dbReference>
<keyword evidence="4" id="KW-0418">Kinase</keyword>
<keyword evidence="2" id="KW-0472">Membrane</keyword>
<comment type="caution">
    <text evidence="4">The sequence shown here is derived from an EMBL/GenBank/DDBJ whole genome shotgun (WGS) entry which is preliminary data.</text>
</comment>
<dbReference type="OrthoDB" id="1711336at2759"/>
<dbReference type="AlphaFoldDB" id="A0A2P5BPM0"/>
<dbReference type="InterPro" id="IPR001245">
    <property type="entry name" value="Ser-Thr/Tyr_kinase_cat_dom"/>
</dbReference>